<sequence length="989" mass="109600">MSAIMSLWNYMGIEGGWGYLGRGGGGPVAKCAGSSLPYLRSKGRRDHRMECSELMEERVKDFTTPLYKKKLFHGEMPLAILLPHEIVCGGGDVCKIASRLIVPPMKQPFVLARFVCPARPIARSPRHLFTPPATLLRGRAARWWTGEMTLWASAATKFLAVSMATVMRSIHASLSRLFSLDTMLVLTAFSSFSQLVGLSKMQSARRFCPDLLWIAFLIFPRERSTLEPDLAVQDEGLETKGPPSCTSAPRRDTVSDVHKGWASERSIIAGTSCRREPPPPLNPSTPRLPLWRNVRRSVKQCKNNETLARGQLSERGDRGVFEAKCVNLSLSSLKHGVCGRRRALKFKLKKKSAVNLQRSLKGEWKTILEKPPPVHPTEIRTSISPSSAVELNTTSALANYATEAGPPGRYLKSSNAPTPPHPEAWDDLDQVGYPGRRELTLPFLPVYIGVTGTGDSCLPPAQVYILTDDGIKQGDKDWLVPGLHAKSFLLWVLRPRQMAGADNKMRESEGKGGGGELNVAPLKRALQSFQHPSHASHTHTHTHVVLREHYLDTLHDWYKECLNVSSCNRPYNVRNKSAKREVSSLPSSATSPEFPEEVNPHLRGGRVEDHLGKTTSSSPDRDSNLISPSSAVELNTTSALTNYATEAGIVPYPLRHICRADSPHSFFQNGRREPLVQEGCIVRRLNGHAALNKSQKRGRDDGLSDDTLIPRPLVSMLALRERERVENHLGKNSVHPIKIRTSISPSSAVELNTTSALASYATEAGLFIRGQVKSNRGGHICEGGKEGEGQFVRNTIRHPPPHSWFPSPGQTLSVTPWTGNEAKCVLFTLFQFDNELDDTNGKTVNRPPTPHRLSVFAVQLGVWSVVRFTISLSGVYAFYRLAHRNYPTSAEVAFHKRSKDERRFRHKPFTSPYTQACRAYYLSPVAYLGHIDPASGVGSDVDREDETALTEIPLHRRIPLIDLFSPFPVRSDSVGHMDIVVDSDLNGTV</sequence>
<evidence type="ECO:0000313" key="2">
    <source>
        <dbReference type="EMBL" id="CAD7257511.1"/>
    </source>
</evidence>
<feature type="compositionally biased region" description="Polar residues" evidence="1">
    <location>
        <begin position="613"/>
        <end position="628"/>
    </location>
</feature>
<accession>A0A7R9APD0</accession>
<name>A0A7R9APD0_TIMSH</name>
<organism evidence="2">
    <name type="scientific">Timema shepardi</name>
    <name type="common">Walking stick</name>
    <dbReference type="NCBI Taxonomy" id="629360"/>
    <lineage>
        <taxon>Eukaryota</taxon>
        <taxon>Metazoa</taxon>
        <taxon>Ecdysozoa</taxon>
        <taxon>Arthropoda</taxon>
        <taxon>Hexapoda</taxon>
        <taxon>Insecta</taxon>
        <taxon>Pterygota</taxon>
        <taxon>Neoptera</taxon>
        <taxon>Polyneoptera</taxon>
        <taxon>Phasmatodea</taxon>
        <taxon>Timematodea</taxon>
        <taxon>Timematoidea</taxon>
        <taxon>Timematidae</taxon>
        <taxon>Timema</taxon>
    </lineage>
</organism>
<protein>
    <submittedName>
        <fullName evidence="2">Uncharacterized protein</fullName>
    </submittedName>
</protein>
<dbReference type="EMBL" id="OC000500">
    <property type="protein sequence ID" value="CAD7257511.1"/>
    <property type="molecule type" value="Genomic_DNA"/>
</dbReference>
<evidence type="ECO:0000256" key="1">
    <source>
        <dbReference type="SAM" id="MobiDB-lite"/>
    </source>
</evidence>
<dbReference type="AlphaFoldDB" id="A0A7R9APD0"/>
<feature type="region of interest" description="Disordered" evidence="1">
    <location>
        <begin position="269"/>
        <end position="288"/>
    </location>
</feature>
<gene>
    <name evidence="2" type="ORF">TSIB3V08_LOCUS1769</name>
</gene>
<reference evidence="2" key="1">
    <citation type="submission" date="2020-11" db="EMBL/GenBank/DDBJ databases">
        <authorList>
            <person name="Tran Van P."/>
        </authorList>
    </citation>
    <scope>NUCLEOTIDE SEQUENCE</scope>
</reference>
<feature type="region of interest" description="Disordered" evidence="1">
    <location>
        <begin position="576"/>
        <end position="628"/>
    </location>
</feature>
<proteinExistence type="predicted"/>